<dbReference type="InterPro" id="IPR007342">
    <property type="entry name" value="PsuG"/>
</dbReference>
<dbReference type="GO" id="GO:0016798">
    <property type="term" value="F:hydrolase activity, acting on glycosyl bonds"/>
    <property type="evidence" value="ECO:0007669"/>
    <property type="project" value="UniProtKB-KW"/>
</dbReference>
<evidence type="ECO:0000313" key="8">
    <source>
        <dbReference type="EMBL" id="VFT91701.1"/>
    </source>
</evidence>
<dbReference type="Pfam" id="PF00294">
    <property type="entry name" value="PfkB"/>
    <property type="match status" value="2"/>
</dbReference>
<dbReference type="Pfam" id="PF04227">
    <property type="entry name" value="Indigoidine_A"/>
    <property type="match status" value="1"/>
</dbReference>
<gene>
    <name evidence="8" type="primary">Aste57867_14884</name>
    <name evidence="7" type="ORF">As57867_014828</name>
    <name evidence="8" type="ORF">ASTE57867_14884</name>
</gene>
<dbReference type="OrthoDB" id="198885at2759"/>
<evidence type="ECO:0000256" key="4">
    <source>
        <dbReference type="ARBA" id="ARBA00023239"/>
    </source>
</evidence>
<dbReference type="GO" id="GO:0005737">
    <property type="term" value="C:cytoplasm"/>
    <property type="evidence" value="ECO:0007669"/>
    <property type="project" value="TreeGrafter"/>
</dbReference>
<dbReference type="PANTHER" id="PTHR42909">
    <property type="entry name" value="ZGC:136858"/>
    <property type="match status" value="1"/>
</dbReference>
<dbReference type="Gene3D" id="3.40.1790.10">
    <property type="entry name" value="Indigoidine synthase domain"/>
    <property type="match status" value="1"/>
</dbReference>
<keyword evidence="5" id="KW-0326">Glycosidase</keyword>
<evidence type="ECO:0000256" key="1">
    <source>
        <dbReference type="ARBA" id="ARBA00022723"/>
    </source>
</evidence>
<dbReference type="PANTHER" id="PTHR42909:SF1">
    <property type="entry name" value="CARBOHYDRATE KINASE PFKB DOMAIN-CONTAINING PROTEIN"/>
    <property type="match status" value="1"/>
</dbReference>
<dbReference type="HAMAP" id="MF_01876">
    <property type="entry name" value="PsiMP_glycosidase"/>
    <property type="match status" value="1"/>
</dbReference>
<name>A0A485L2D8_9STRA</name>
<dbReference type="InterPro" id="IPR029056">
    <property type="entry name" value="Ribokinase-like"/>
</dbReference>
<keyword evidence="4" id="KW-0456">Lyase</keyword>
<dbReference type="InterPro" id="IPR011611">
    <property type="entry name" value="PfkB_dom"/>
</dbReference>
<reference evidence="7" key="2">
    <citation type="submission" date="2019-06" db="EMBL/GenBank/DDBJ databases">
        <title>Genomics analysis of Aphanomyces spp. identifies a new class of oomycete effector associated with host adaptation.</title>
        <authorList>
            <person name="Gaulin E."/>
        </authorList>
    </citation>
    <scope>NUCLEOTIDE SEQUENCE</scope>
    <source>
        <strain evidence="7">CBS 578.67</strain>
    </source>
</reference>
<dbReference type="CDD" id="cd01941">
    <property type="entry name" value="YeiC_kinase_like"/>
    <property type="match status" value="1"/>
</dbReference>
<protein>
    <submittedName>
        <fullName evidence="8">Aste57867_14884 protein</fullName>
    </submittedName>
</protein>
<organism evidence="8 9">
    <name type="scientific">Aphanomyces stellatus</name>
    <dbReference type="NCBI Taxonomy" id="120398"/>
    <lineage>
        <taxon>Eukaryota</taxon>
        <taxon>Sar</taxon>
        <taxon>Stramenopiles</taxon>
        <taxon>Oomycota</taxon>
        <taxon>Saprolegniomycetes</taxon>
        <taxon>Saprolegniales</taxon>
        <taxon>Verrucalvaceae</taxon>
        <taxon>Aphanomyces</taxon>
    </lineage>
</organism>
<keyword evidence="1" id="KW-0479">Metal-binding</keyword>
<evidence type="ECO:0000259" key="6">
    <source>
        <dbReference type="Pfam" id="PF00294"/>
    </source>
</evidence>
<dbReference type="EMBL" id="CAADRA010005607">
    <property type="protein sequence ID" value="VFT91701.1"/>
    <property type="molecule type" value="Genomic_DNA"/>
</dbReference>
<evidence type="ECO:0000256" key="3">
    <source>
        <dbReference type="ARBA" id="ARBA00023211"/>
    </source>
</evidence>
<dbReference type="AlphaFoldDB" id="A0A485L2D8"/>
<proteinExistence type="inferred from homology"/>
<dbReference type="EMBL" id="VJMH01005586">
    <property type="protein sequence ID" value="KAF0694225.1"/>
    <property type="molecule type" value="Genomic_DNA"/>
</dbReference>
<dbReference type="SUPFAM" id="SSF53613">
    <property type="entry name" value="Ribokinase-like"/>
    <property type="match status" value="1"/>
</dbReference>
<dbReference type="Gene3D" id="3.40.1190.20">
    <property type="match status" value="1"/>
</dbReference>
<accession>A0A485L2D8</accession>
<keyword evidence="3" id="KW-0464">Manganese</keyword>
<keyword evidence="9" id="KW-1185">Reference proteome</keyword>
<sequence>MLRQASFRHAAHALRRASPQFRGFTSPSRRPFHLNISPEVKDALRVGKPLVALESTIISHGMPFPQNYEMATEVEEIVRKNGACPATIAILNGEICVGLSPSQLHTLATCGPDATKCSTRDIAAVVARKGTGATTVSSTMRIAHAAGIQVFVTGGIGGVHRFCEETMDISTDLMELSRTPVAVVCAGVKSILDIPRTLEYLETHAVPVVGFKTKEFPAFFTQTSGSAAHLQLDSAADCATLIHTSAQLQLPNGFIVAVPNPNPVDASVIDTAIHDGLVECKAKGISGNAVTPYLLKRVNELTKGASLASNIALVKNNAVVGAQIACALHETQRRAVRASPPPQVAVVGGAVLDVVSKPTDNFLRGTSNLGRTKQSWGGVGRNVAECLRRLDVETMMVSSVGADAGGAGLVRHLEDLGMDVSGLAVVDGEATATYCAMLTPCGDLDVAIADMDIFDTISWTDDVEDKLRHAHAIVFDGNLSPETMARLVHLPADRQFVWFEPTSVEKATRPIQAKCLHRVHVVSPNRDELRSMSEALADDYVPSVHALAATLKDVVASPEQLLRDVVTVFHAMRGDNRSKEAHVVVTLGRDGALVGTTHDVQKHIGAPETVVVGSIDGISVVYLPCSPLPLANCTGAGDSFVGGTVYGLLQGHDIVQSSKLGMVAARKSISSEFAIHPALRKEDLA</sequence>
<dbReference type="SUPFAM" id="SSF110581">
    <property type="entry name" value="Indigoidine synthase A-like"/>
    <property type="match status" value="1"/>
</dbReference>
<dbReference type="GO" id="GO:0046872">
    <property type="term" value="F:metal ion binding"/>
    <property type="evidence" value="ECO:0007669"/>
    <property type="project" value="UniProtKB-KW"/>
</dbReference>
<dbReference type="Proteomes" id="UP000332933">
    <property type="component" value="Unassembled WGS sequence"/>
</dbReference>
<dbReference type="GO" id="GO:0004730">
    <property type="term" value="F:pseudouridylate synthase activity"/>
    <property type="evidence" value="ECO:0007669"/>
    <property type="project" value="InterPro"/>
</dbReference>
<keyword evidence="2" id="KW-0378">Hydrolase</keyword>
<feature type="domain" description="Carbohydrate kinase PfkB" evidence="6">
    <location>
        <begin position="343"/>
        <end position="612"/>
    </location>
</feature>
<evidence type="ECO:0000256" key="5">
    <source>
        <dbReference type="ARBA" id="ARBA00023295"/>
    </source>
</evidence>
<feature type="domain" description="Carbohydrate kinase PfkB" evidence="6">
    <location>
        <begin position="632"/>
        <end position="676"/>
    </location>
</feature>
<reference evidence="8 9" key="1">
    <citation type="submission" date="2019-03" db="EMBL/GenBank/DDBJ databases">
        <authorList>
            <person name="Gaulin E."/>
            <person name="Dumas B."/>
        </authorList>
    </citation>
    <scope>NUCLEOTIDE SEQUENCE [LARGE SCALE GENOMIC DNA]</scope>
    <source>
        <strain evidence="8">CBS 568.67</strain>
    </source>
</reference>
<evidence type="ECO:0000313" key="7">
    <source>
        <dbReference type="EMBL" id="KAF0694225.1"/>
    </source>
</evidence>
<dbReference type="InterPro" id="IPR022830">
    <property type="entry name" value="Indigdn_synthA-like"/>
</dbReference>
<evidence type="ECO:0000313" key="9">
    <source>
        <dbReference type="Proteomes" id="UP000332933"/>
    </source>
</evidence>
<evidence type="ECO:0000256" key="2">
    <source>
        <dbReference type="ARBA" id="ARBA00022801"/>
    </source>
</evidence>